<sequence>MTVERWKMGADSLVQGLSSSRRWRLPASTSNFYSLSCRSRSSRTGAYEPPSFCPSSRRHEIIFHDISQGYRRPVSFPLTSFTIDRSSAFRRELSLVTLSVPPLKSAWLSTFSQIRPQTAVNCWSYTPPFFAGVGCDVPAAPFPSCGKALSSFYQKENVSYASLRHVVDKSRRTLQLNSRAGGAGIAQRVVKCTYSPLRQQECWSRSGSLGSEGHPLLSFDLFDTAISNGRCRAVQTLGDATNDCAPRSFRLIIEWTSYLLLFLLLGAIMTGQLTIIERRIDVHIKSLCMLTAVYGGISLWGLEVSRLGAKGGSAVGGGVGISSIRYILGCCSVGLSTLPLILSEVISPCAGYITITVPVLFQLLSYRFLKRQSNRLSLPFSFYRSSSLGQQKPLPSKPFSHSPTALWGSVSSTSSTFCSTSLPSSFSSNVTAPSPTSSPGSFGTSVADCTSYSPLSVSTRDSEKRAAKLCDTLGVSQTLAKKEGVVSSAVGQCKDGPTSVSSFIEPMIYEKFLFLSMNDHRDSLLLPEWWGHSWRQRGLPLLLLLSAAVGCYRVKQVEATASTCIAKDADEQRPPLHDTAEGLGDIGNDCQERGLWKAFLTIFWRQDEKNEGGGGCSHTVEPEELKRDRDDAAVMQRARERLLGRNKTTSGGGGSSLS</sequence>
<accession>A0A2C6KSV0</accession>
<gene>
    <name evidence="3" type="ORF">CSUI_006897</name>
</gene>
<dbReference type="OrthoDB" id="10265463at2759"/>
<reference evidence="3 4" key="1">
    <citation type="journal article" date="2017" name="Int. J. Parasitol.">
        <title>The genome of the protozoan parasite Cystoisospora suis and a reverse vaccinology approach to identify vaccine candidates.</title>
        <authorList>
            <person name="Palmieri N."/>
            <person name="Shrestha A."/>
            <person name="Ruttkowski B."/>
            <person name="Beck T."/>
            <person name="Vogl C."/>
            <person name="Tomley F."/>
            <person name="Blake D.P."/>
            <person name="Joachim A."/>
        </authorList>
    </citation>
    <scope>NUCLEOTIDE SEQUENCE [LARGE SCALE GENOMIC DNA]</scope>
    <source>
        <strain evidence="3 4">Wien I</strain>
    </source>
</reference>
<organism evidence="3 4">
    <name type="scientific">Cystoisospora suis</name>
    <dbReference type="NCBI Taxonomy" id="483139"/>
    <lineage>
        <taxon>Eukaryota</taxon>
        <taxon>Sar</taxon>
        <taxon>Alveolata</taxon>
        <taxon>Apicomplexa</taxon>
        <taxon>Conoidasida</taxon>
        <taxon>Coccidia</taxon>
        <taxon>Eucoccidiorida</taxon>
        <taxon>Eimeriorina</taxon>
        <taxon>Sarcocystidae</taxon>
        <taxon>Cystoisospora</taxon>
    </lineage>
</organism>
<evidence type="ECO:0000256" key="1">
    <source>
        <dbReference type="SAM" id="MobiDB-lite"/>
    </source>
</evidence>
<keyword evidence="2" id="KW-1133">Transmembrane helix</keyword>
<dbReference type="EMBL" id="MIGC01003547">
    <property type="protein sequence ID" value="PHJ19276.1"/>
    <property type="molecule type" value="Genomic_DNA"/>
</dbReference>
<keyword evidence="4" id="KW-1185">Reference proteome</keyword>
<feature type="transmembrane region" description="Helical" evidence="2">
    <location>
        <begin position="257"/>
        <end position="276"/>
    </location>
</feature>
<feature type="region of interest" description="Disordered" evidence="1">
    <location>
        <begin position="610"/>
        <end position="658"/>
    </location>
</feature>
<comment type="caution">
    <text evidence="3">The sequence shown here is derived from an EMBL/GenBank/DDBJ whole genome shotgun (WGS) entry which is preliminary data.</text>
</comment>
<keyword evidence="2 3" id="KW-0812">Transmembrane</keyword>
<dbReference type="AlphaFoldDB" id="A0A2C6KSV0"/>
<name>A0A2C6KSV0_9APIC</name>
<protein>
    <submittedName>
        <fullName evidence="3">Transmembrane protein</fullName>
    </submittedName>
</protein>
<evidence type="ECO:0000313" key="3">
    <source>
        <dbReference type="EMBL" id="PHJ19276.1"/>
    </source>
</evidence>
<dbReference type="Proteomes" id="UP000221165">
    <property type="component" value="Unassembled WGS sequence"/>
</dbReference>
<evidence type="ECO:0000256" key="2">
    <source>
        <dbReference type="SAM" id="Phobius"/>
    </source>
</evidence>
<feature type="compositionally biased region" description="Basic and acidic residues" evidence="1">
    <location>
        <begin position="620"/>
        <end position="643"/>
    </location>
</feature>
<dbReference type="GeneID" id="94430258"/>
<proteinExistence type="predicted"/>
<evidence type="ECO:0000313" key="4">
    <source>
        <dbReference type="Proteomes" id="UP000221165"/>
    </source>
</evidence>
<keyword evidence="2" id="KW-0472">Membrane</keyword>
<dbReference type="VEuPathDB" id="ToxoDB:CSUI_006897"/>
<dbReference type="RefSeq" id="XP_067920978.1">
    <property type="nucleotide sequence ID" value="XM_068067047.1"/>
</dbReference>